<feature type="binding site" evidence="15">
    <location>
        <position position="92"/>
    </location>
    <ligand>
        <name>DNA</name>
        <dbReference type="ChEBI" id="CHEBI:16991"/>
    </ligand>
</feature>
<keyword evidence="8 15" id="KW-0862">Zinc</keyword>
<evidence type="ECO:0000256" key="15">
    <source>
        <dbReference type="HAMAP-Rule" id="MF_00103"/>
    </source>
</evidence>
<keyword evidence="12 15" id="KW-0511">Multifunctional enzyme</keyword>
<evidence type="ECO:0000256" key="6">
    <source>
        <dbReference type="ARBA" id="ARBA00022771"/>
    </source>
</evidence>
<dbReference type="EMBL" id="JNFA01000029">
    <property type="protein sequence ID" value="KGL38445.1"/>
    <property type="molecule type" value="Genomic_DNA"/>
</dbReference>
<dbReference type="AlphaFoldDB" id="A0A099W301"/>
<evidence type="ECO:0000313" key="18">
    <source>
        <dbReference type="EMBL" id="KGL38445.1"/>
    </source>
</evidence>
<dbReference type="RefSeq" id="WP_036087815.1">
    <property type="nucleotide sequence ID" value="NZ_CBCSHQ010000007.1"/>
</dbReference>
<keyword evidence="11 15" id="KW-0456">Lyase</keyword>
<dbReference type="InterPro" id="IPR020629">
    <property type="entry name" value="FPG_Glyclase"/>
</dbReference>
<keyword evidence="19" id="KW-1185">Reference proteome</keyword>
<evidence type="ECO:0000256" key="5">
    <source>
        <dbReference type="ARBA" id="ARBA00022763"/>
    </source>
</evidence>
<feature type="active site" description="Proton donor; for beta-elimination activity" evidence="15">
    <location>
        <position position="59"/>
    </location>
</feature>
<dbReference type="STRING" id="1552123.EP57_14855"/>
<dbReference type="GO" id="GO:0003690">
    <property type="term" value="F:double-stranded DNA binding"/>
    <property type="evidence" value="ECO:0007669"/>
    <property type="project" value="UniProtKB-ARBA"/>
</dbReference>
<evidence type="ECO:0000256" key="2">
    <source>
        <dbReference type="ARBA" id="ARBA00009409"/>
    </source>
</evidence>
<proteinExistence type="inferred from homology"/>
<evidence type="ECO:0000313" key="19">
    <source>
        <dbReference type="Proteomes" id="UP000029844"/>
    </source>
</evidence>
<dbReference type="EC" id="3.2.2.23" evidence="15"/>
<feature type="domain" description="FPG-type" evidence="16">
    <location>
        <begin position="239"/>
        <end position="273"/>
    </location>
</feature>
<dbReference type="SUPFAM" id="SSF57716">
    <property type="entry name" value="Glucocorticoid receptor-like (DNA-binding domain)"/>
    <property type="match status" value="1"/>
</dbReference>
<feature type="active site" description="Proton donor; for delta-elimination activity" evidence="15">
    <location>
        <position position="263"/>
    </location>
</feature>
<dbReference type="SUPFAM" id="SSF81624">
    <property type="entry name" value="N-terminal domain of MutM-like DNA repair proteins"/>
    <property type="match status" value="1"/>
</dbReference>
<feature type="active site" description="Proton donor" evidence="15">
    <location>
        <position position="3"/>
    </location>
</feature>
<accession>A0A099W301</accession>
<evidence type="ECO:0000256" key="12">
    <source>
        <dbReference type="ARBA" id="ARBA00023268"/>
    </source>
</evidence>
<evidence type="ECO:0000256" key="4">
    <source>
        <dbReference type="ARBA" id="ARBA00022723"/>
    </source>
</evidence>
<dbReference type="InterPro" id="IPR015887">
    <property type="entry name" value="DNA_glyclase_Znf_dom_DNA_BS"/>
</dbReference>
<evidence type="ECO:0000256" key="9">
    <source>
        <dbReference type="ARBA" id="ARBA00023125"/>
    </source>
</evidence>
<dbReference type="Pfam" id="PF06827">
    <property type="entry name" value="zf-FPG_IleRS"/>
    <property type="match status" value="1"/>
</dbReference>
<comment type="subunit">
    <text evidence="3 15">Monomer.</text>
</comment>
<evidence type="ECO:0000256" key="11">
    <source>
        <dbReference type="ARBA" id="ARBA00023239"/>
    </source>
</evidence>
<reference evidence="18 19" key="1">
    <citation type="submission" date="2014-05" db="EMBL/GenBank/DDBJ databases">
        <title>Novel Listeriaceae from food processing environments.</title>
        <authorList>
            <person name="den Bakker H.C."/>
        </authorList>
    </citation>
    <scope>NUCLEOTIDE SEQUENCE [LARGE SCALE GENOMIC DNA]</scope>
    <source>
        <strain evidence="18 19">FSL A5-0281</strain>
    </source>
</reference>
<evidence type="ECO:0000256" key="3">
    <source>
        <dbReference type="ARBA" id="ARBA00011245"/>
    </source>
</evidence>
<feature type="domain" description="Formamidopyrimidine-DNA glycosylase catalytic" evidence="17">
    <location>
        <begin position="2"/>
        <end position="114"/>
    </location>
</feature>
<dbReference type="SUPFAM" id="SSF46946">
    <property type="entry name" value="S13-like H2TH domain"/>
    <property type="match status" value="1"/>
</dbReference>
<dbReference type="InterPro" id="IPR035937">
    <property type="entry name" value="FPG_N"/>
</dbReference>
<dbReference type="GO" id="GO:0006284">
    <property type="term" value="P:base-excision repair"/>
    <property type="evidence" value="ECO:0007669"/>
    <property type="project" value="InterPro"/>
</dbReference>
<evidence type="ECO:0000256" key="1">
    <source>
        <dbReference type="ARBA" id="ARBA00001668"/>
    </source>
</evidence>
<dbReference type="FunFam" id="1.10.8.50:FF:000003">
    <property type="entry name" value="Formamidopyrimidine-DNA glycosylase"/>
    <property type="match status" value="1"/>
</dbReference>
<evidence type="ECO:0000256" key="13">
    <source>
        <dbReference type="ARBA" id="ARBA00023295"/>
    </source>
</evidence>
<sequence>MPELPEVENVRATLAELVIGKKIDRVSVGVPKMIVGMPAEAFIDNMIDQQIEAVRRRGKFLLIDTTDGTLLSHLRMEGKYRLNNASDPVDKHTHVIFHFTDDTELRYLDVRKFGTMELVPKHQEDTTKSIQKLGPEPLSSNFEKKAFGTKLQKSGRAVKTVLLDQSLVAGIGNIYADEICFQAKVLPERPANTLKPAEITRLYESTKAIMTEAVALGGSTIRTYVNSQGKIGGYQEKLQVYGEKGNPCPRCGTPIIKIKLNGRGTHFCPKCQK</sequence>
<feature type="binding site" evidence="15">
    <location>
        <position position="111"/>
    </location>
    <ligand>
        <name>DNA</name>
        <dbReference type="ChEBI" id="CHEBI:16991"/>
    </ligand>
</feature>
<dbReference type="EC" id="4.2.99.18" evidence="15"/>
<comment type="similarity">
    <text evidence="2 15">Belongs to the FPG family.</text>
</comment>
<dbReference type="InterPro" id="IPR015886">
    <property type="entry name" value="H2TH_FPG"/>
</dbReference>
<dbReference type="SMART" id="SM01232">
    <property type="entry name" value="H2TH"/>
    <property type="match status" value="1"/>
</dbReference>
<comment type="caution">
    <text evidence="18">The sequence shown here is derived from an EMBL/GenBank/DDBJ whole genome shotgun (WGS) entry which is preliminary data.</text>
</comment>
<dbReference type="Pfam" id="PF01149">
    <property type="entry name" value="Fapy_DNA_glyco"/>
    <property type="match status" value="1"/>
</dbReference>
<dbReference type="InterPro" id="IPR010663">
    <property type="entry name" value="Znf_FPG/IleRS"/>
</dbReference>
<comment type="catalytic activity">
    <reaction evidence="14 15">
        <text>2'-deoxyribonucleotide-(2'-deoxyribose 5'-phosphate)-2'-deoxyribonucleotide-DNA = a 3'-end 2'-deoxyribonucleotide-(2,3-dehydro-2,3-deoxyribose 5'-phosphate)-DNA + a 5'-end 5'-phospho-2'-deoxyribonucleoside-DNA + H(+)</text>
        <dbReference type="Rhea" id="RHEA:66592"/>
        <dbReference type="Rhea" id="RHEA-COMP:13180"/>
        <dbReference type="Rhea" id="RHEA-COMP:16897"/>
        <dbReference type="Rhea" id="RHEA-COMP:17067"/>
        <dbReference type="ChEBI" id="CHEBI:15378"/>
        <dbReference type="ChEBI" id="CHEBI:136412"/>
        <dbReference type="ChEBI" id="CHEBI:157695"/>
        <dbReference type="ChEBI" id="CHEBI:167181"/>
        <dbReference type="EC" id="4.2.99.18"/>
    </reaction>
</comment>
<organism evidence="18 19">
    <name type="scientific">Listeria booriae</name>
    <dbReference type="NCBI Taxonomy" id="1552123"/>
    <lineage>
        <taxon>Bacteria</taxon>
        <taxon>Bacillati</taxon>
        <taxon>Bacillota</taxon>
        <taxon>Bacilli</taxon>
        <taxon>Bacillales</taxon>
        <taxon>Listeriaceae</taxon>
        <taxon>Listeria</taxon>
    </lineage>
</organism>
<dbReference type="NCBIfam" id="TIGR00577">
    <property type="entry name" value="fpg"/>
    <property type="match status" value="1"/>
</dbReference>
<dbReference type="Gene3D" id="1.10.8.50">
    <property type="match status" value="1"/>
</dbReference>
<evidence type="ECO:0000256" key="8">
    <source>
        <dbReference type="ARBA" id="ARBA00022833"/>
    </source>
</evidence>
<comment type="function">
    <text evidence="15">Involved in base excision repair of DNA damaged by oxidation or by mutagenic agents. Acts as DNA glycosylase that recognizes and removes damaged bases. Has a preference for oxidized purines, such as 7,8-dihydro-8-oxoguanine (8-oxoG). Has AP (apurinic/apyrimidinic) lyase activity and introduces nicks in the DNA strand. Cleaves the DNA backbone by beta-delta elimination to generate a single-strand break at the site of the removed base with both 3'- and 5'-phosphates.</text>
</comment>
<dbReference type="Proteomes" id="UP000029844">
    <property type="component" value="Unassembled WGS sequence"/>
</dbReference>
<dbReference type="OrthoDB" id="9800855at2"/>
<dbReference type="GO" id="GO:0008270">
    <property type="term" value="F:zinc ion binding"/>
    <property type="evidence" value="ECO:0007669"/>
    <property type="project" value="UniProtKB-UniRule"/>
</dbReference>
<dbReference type="eggNOG" id="COG0266">
    <property type="taxonomic scope" value="Bacteria"/>
</dbReference>
<name>A0A099W301_9LIST</name>
<evidence type="ECO:0000259" key="16">
    <source>
        <dbReference type="PROSITE" id="PS51066"/>
    </source>
</evidence>
<keyword evidence="7 15" id="KW-0378">Hydrolase</keyword>
<comment type="cofactor">
    <cofactor evidence="15">
        <name>Zn(2+)</name>
        <dbReference type="ChEBI" id="CHEBI:29105"/>
    </cofactor>
    <text evidence="15">Binds 1 zinc ion per subunit.</text>
</comment>
<keyword evidence="4 15" id="KW-0479">Metal-binding</keyword>
<comment type="catalytic activity">
    <reaction evidence="1 15">
        <text>Hydrolysis of DNA containing ring-opened 7-methylguanine residues, releasing 2,6-diamino-4-hydroxy-5-(N-methyl)formamidopyrimidine.</text>
        <dbReference type="EC" id="3.2.2.23"/>
    </reaction>
</comment>
<keyword evidence="6 15" id="KW-0863">Zinc-finger</keyword>
<dbReference type="GeneID" id="58718619"/>
<dbReference type="GO" id="GO:0003684">
    <property type="term" value="F:damaged DNA binding"/>
    <property type="evidence" value="ECO:0007669"/>
    <property type="project" value="InterPro"/>
</dbReference>
<dbReference type="InterPro" id="IPR000214">
    <property type="entry name" value="Znf_DNA_glyclase/AP_lyase"/>
</dbReference>
<dbReference type="Gene3D" id="3.20.190.10">
    <property type="entry name" value="MutM-like, N-terminal"/>
    <property type="match status" value="1"/>
</dbReference>
<protein>
    <recommendedName>
        <fullName evidence="15">Formamidopyrimidine-DNA glycosylase</fullName>
        <shortName evidence="15">Fapy-DNA glycosylase</shortName>
        <ecNumber evidence="15">3.2.2.23</ecNumber>
    </recommendedName>
    <alternativeName>
        <fullName evidence="15">DNA-(apurinic or apyrimidinic site) lyase MutM</fullName>
        <shortName evidence="15">AP lyase MutM</shortName>
        <ecNumber evidence="15">4.2.99.18</ecNumber>
    </alternativeName>
</protein>
<dbReference type="PROSITE" id="PS51068">
    <property type="entry name" value="FPG_CAT"/>
    <property type="match status" value="1"/>
</dbReference>
<dbReference type="GO" id="GO:0140078">
    <property type="term" value="F:class I DNA-(apurinic or apyrimidinic site) endonuclease activity"/>
    <property type="evidence" value="ECO:0007669"/>
    <property type="project" value="UniProtKB-EC"/>
</dbReference>
<dbReference type="InterPro" id="IPR012319">
    <property type="entry name" value="FPG_cat"/>
</dbReference>
<feature type="active site" description="Schiff-base intermediate with DNA" evidence="15">
    <location>
        <position position="2"/>
    </location>
</feature>
<dbReference type="NCBIfam" id="NF002211">
    <property type="entry name" value="PRK01103.1"/>
    <property type="match status" value="1"/>
</dbReference>
<dbReference type="HAMAP" id="MF_00103">
    <property type="entry name" value="Fapy_DNA_glycosyl"/>
    <property type="match status" value="1"/>
</dbReference>
<comment type="caution">
    <text evidence="15">Lacks conserved residue(s) required for the propagation of feature annotation.</text>
</comment>
<evidence type="ECO:0000256" key="10">
    <source>
        <dbReference type="ARBA" id="ARBA00023204"/>
    </source>
</evidence>
<keyword evidence="9 15" id="KW-0238">DNA-binding</keyword>
<dbReference type="FunFam" id="3.20.190.10:FF:000001">
    <property type="entry name" value="Formamidopyrimidine-DNA glycosylase"/>
    <property type="match status" value="1"/>
</dbReference>
<dbReference type="PANTHER" id="PTHR22993">
    <property type="entry name" value="FORMAMIDOPYRIMIDINE-DNA GLYCOSYLASE"/>
    <property type="match status" value="1"/>
</dbReference>
<dbReference type="PROSITE" id="PS01242">
    <property type="entry name" value="ZF_FPG_1"/>
    <property type="match status" value="1"/>
</dbReference>
<keyword evidence="13 15" id="KW-0326">Glycosidase</keyword>
<dbReference type="CDD" id="cd08966">
    <property type="entry name" value="EcFpg-like_N"/>
    <property type="match status" value="1"/>
</dbReference>
<keyword evidence="10 15" id="KW-0234">DNA repair</keyword>
<dbReference type="InterPro" id="IPR010979">
    <property type="entry name" value="Ribosomal_uS13-like_H2TH"/>
</dbReference>
<dbReference type="SMART" id="SM00898">
    <property type="entry name" value="Fapy_DNA_glyco"/>
    <property type="match status" value="1"/>
</dbReference>
<dbReference type="PANTHER" id="PTHR22993:SF9">
    <property type="entry name" value="FORMAMIDOPYRIMIDINE-DNA GLYCOSYLASE"/>
    <property type="match status" value="1"/>
</dbReference>
<evidence type="ECO:0000256" key="7">
    <source>
        <dbReference type="ARBA" id="ARBA00022801"/>
    </source>
</evidence>
<dbReference type="Pfam" id="PF06831">
    <property type="entry name" value="H2TH"/>
    <property type="match status" value="1"/>
</dbReference>
<dbReference type="GO" id="GO:0034039">
    <property type="term" value="F:8-oxo-7,8-dihydroguanine DNA N-glycosylase activity"/>
    <property type="evidence" value="ECO:0007669"/>
    <property type="project" value="TreeGrafter"/>
</dbReference>
<keyword evidence="5 15" id="KW-0227">DNA damage</keyword>
<evidence type="ECO:0000259" key="17">
    <source>
        <dbReference type="PROSITE" id="PS51068"/>
    </source>
</evidence>
<dbReference type="PROSITE" id="PS51066">
    <property type="entry name" value="ZF_FPG_2"/>
    <property type="match status" value="1"/>
</dbReference>
<gene>
    <name evidence="15" type="primary">mutM</name>
    <name evidence="15" type="synonym">fpg</name>
    <name evidence="18" type="ORF">EP57_14855</name>
</gene>
<evidence type="ECO:0000256" key="14">
    <source>
        <dbReference type="ARBA" id="ARBA00044632"/>
    </source>
</evidence>